<keyword evidence="4" id="KW-0949">S-adenosyl-L-methionine</keyword>
<dbReference type="AlphaFoldDB" id="A0A552WZV3"/>
<gene>
    <name evidence="6" type="ORF">FM042_09225</name>
</gene>
<evidence type="ECO:0000256" key="1">
    <source>
        <dbReference type="ARBA" id="ARBA00006594"/>
    </source>
</evidence>
<evidence type="ECO:0000313" key="7">
    <source>
        <dbReference type="Proteomes" id="UP000320359"/>
    </source>
</evidence>
<evidence type="ECO:0000256" key="2">
    <source>
        <dbReference type="ARBA" id="ARBA00022603"/>
    </source>
</evidence>
<dbReference type="PRINTS" id="PR00508">
    <property type="entry name" value="S21N4MTFRASE"/>
</dbReference>
<protein>
    <submittedName>
        <fullName evidence="6">Site-specific DNA-methyltransferase</fullName>
    </submittedName>
</protein>
<keyword evidence="7" id="KW-1185">Reference proteome</keyword>
<reference evidence="6 7" key="1">
    <citation type="submission" date="2019-07" db="EMBL/GenBank/DDBJ databases">
        <authorList>
            <person name="Yang M."/>
            <person name="Zhao D."/>
            <person name="Xiang H."/>
        </authorList>
    </citation>
    <scope>NUCLEOTIDE SEQUENCE [LARGE SCALE GENOMIC DNA]</scope>
    <source>
        <strain evidence="6 7">IM1326</strain>
    </source>
</reference>
<dbReference type="RefSeq" id="WP_143236143.1">
    <property type="nucleotide sequence ID" value="NZ_VJWL01000003.1"/>
</dbReference>
<organism evidence="6 7">
    <name type="scientific">Aliidiomarina halalkaliphila</name>
    <dbReference type="NCBI Taxonomy" id="2593535"/>
    <lineage>
        <taxon>Bacteria</taxon>
        <taxon>Pseudomonadati</taxon>
        <taxon>Pseudomonadota</taxon>
        <taxon>Gammaproteobacteria</taxon>
        <taxon>Alteromonadales</taxon>
        <taxon>Idiomarinaceae</taxon>
        <taxon>Aliidiomarina</taxon>
    </lineage>
</organism>
<dbReference type="InterPro" id="IPR029063">
    <property type="entry name" value="SAM-dependent_MTases_sf"/>
</dbReference>
<dbReference type="Gene3D" id="3.40.50.150">
    <property type="entry name" value="Vaccinia Virus protein VP39"/>
    <property type="match status" value="1"/>
</dbReference>
<proteinExistence type="inferred from homology"/>
<dbReference type="InterPro" id="IPR001091">
    <property type="entry name" value="RM_Methyltransferase"/>
</dbReference>
<dbReference type="GO" id="GO:0032259">
    <property type="term" value="P:methylation"/>
    <property type="evidence" value="ECO:0007669"/>
    <property type="project" value="UniProtKB-KW"/>
</dbReference>
<keyword evidence="2 6" id="KW-0489">Methyltransferase</keyword>
<dbReference type="PROSITE" id="PS00092">
    <property type="entry name" value="N6_MTASE"/>
    <property type="match status" value="1"/>
</dbReference>
<dbReference type="GO" id="GO:0008170">
    <property type="term" value="F:N-methyltransferase activity"/>
    <property type="evidence" value="ECO:0007669"/>
    <property type="project" value="InterPro"/>
</dbReference>
<accession>A0A552WZV3</accession>
<evidence type="ECO:0000313" key="6">
    <source>
        <dbReference type="EMBL" id="TRW48351.1"/>
    </source>
</evidence>
<dbReference type="EMBL" id="VJWL01000003">
    <property type="protein sequence ID" value="TRW48351.1"/>
    <property type="molecule type" value="Genomic_DNA"/>
</dbReference>
<dbReference type="Proteomes" id="UP000320359">
    <property type="component" value="Unassembled WGS sequence"/>
</dbReference>
<comment type="similarity">
    <text evidence="1">Belongs to the N(4)/N(6)-methyltransferase family.</text>
</comment>
<dbReference type="Pfam" id="PF01555">
    <property type="entry name" value="N6_N4_Mtase"/>
    <property type="match status" value="1"/>
</dbReference>
<evidence type="ECO:0000259" key="5">
    <source>
        <dbReference type="Pfam" id="PF01555"/>
    </source>
</evidence>
<evidence type="ECO:0000256" key="4">
    <source>
        <dbReference type="ARBA" id="ARBA00022691"/>
    </source>
</evidence>
<keyword evidence="3 6" id="KW-0808">Transferase</keyword>
<name>A0A552WZV3_9GAMM</name>
<dbReference type="InterPro" id="IPR002052">
    <property type="entry name" value="DNA_methylase_N6_adenine_CS"/>
</dbReference>
<comment type="caution">
    <text evidence="6">The sequence shown here is derived from an EMBL/GenBank/DDBJ whole genome shotgun (WGS) entry which is preliminary data.</text>
</comment>
<dbReference type="SUPFAM" id="SSF53335">
    <property type="entry name" value="S-adenosyl-L-methionine-dependent methyltransferases"/>
    <property type="match status" value="1"/>
</dbReference>
<dbReference type="OrthoDB" id="9816043at2"/>
<dbReference type="GO" id="GO:0003677">
    <property type="term" value="F:DNA binding"/>
    <property type="evidence" value="ECO:0007669"/>
    <property type="project" value="InterPro"/>
</dbReference>
<sequence>MSRLTDLIAKAKAKDAALGAELDREFKMLSSRLPFGLNFERHSPEAVELPLRPIRKGDKVRVLHERGSTKKGDQLLWRVKAINKARKTVDLELLDSEELETRTVMLDDLVVVAEFRDTIYPGLISTGKVLHGGAKPCHTVINGENYHVLKALTFSHRGRVDAIYIDPPYNTGAKDWKYNNDYVEGDDLYRHSKWLAMMERRLLIARQLLNPADSVLIVTIDEKEYLRLGLLLEQLFPEARIQMVSITTNPKGASRPDMFARVDEFAYFVLIGDSIVSGVAVSASQGKSVRWPYLRRSDEKSTRGHRPRQFYPVFVDPNTSKITGVGEPLAHDVPRESIKAPPGLIAVFPVRDDGVEMEWGLTGPSLMRAVRGGFARASRTNSLQPYAISYLTAPAISKVESGEYVVAGIREDGTKVVIAPSGKTTRPTTVWTESRHSAPDHGKKILGALLPTRSFPFPKSLYVVEDSLRLFLANKQNATVLDFFAGSGTTAHAVMRLNKQDGGNRQCISVTNNEVAADEQRKLREAGLRPGDDEWEKIGICDYITKPRVAAAITGKTPDGEPIKGDYKFTDEFPMSDGFEENAEFFTLTYETPLSVSHNLAFSRIAPLLWLRAGARGSRIDELPANGWSVTDAYALLNNVDTATPFIEAVAKANGIRIAYIVTDDDRRFQAIAKRLPDSVEPVRLYESYLTNFSFTNGD</sequence>
<evidence type="ECO:0000256" key="3">
    <source>
        <dbReference type="ARBA" id="ARBA00022679"/>
    </source>
</evidence>
<dbReference type="InterPro" id="IPR002941">
    <property type="entry name" value="DNA_methylase_N4/N6"/>
</dbReference>
<feature type="domain" description="DNA methylase N-4/N-6" evidence="5">
    <location>
        <begin position="160"/>
        <end position="500"/>
    </location>
</feature>